<comment type="caution">
    <text evidence="1">The sequence shown here is derived from an EMBL/GenBank/DDBJ whole genome shotgun (WGS) entry which is preliminary data.</text>
</comment>
<accession>A0ABS8Y390</accession>
<sequence length="145" mass="16503">MAQHTSCSWEYYSRSIEYDLFSSYATQSRSGTSSRFISIPLVWVGASMSLAKQFVTIEVPTEVNVLSKLMGLSNFLREFSRPRDREKMQVVAIKCLLNEAMHVFAMGDLVKVKEALKLQDDNVTTLQVTLQVSNAEKKEIWEKNA</sequence>
<gene>
    <name evidence="1" type="ORF">HAX54_017187</name>
</gene>
<dbReference type="Proteomes" id="UP000823775">
    <property type="component" value="Unassembled WGS sequence"/>
</dbReference>
<protein>
    <submittedName>
        <fullName evidence="1">Uncharacterized protein</fullName>
    </submittedName>
</protein>
<evidence type="ECO:0000313" key="1">
    <source>
        <dbReference type="EMBL" id="MCE5166303.1"/>
    </source>
</evidence>
<name>A0ABS8Y390_DATST</name>
<organism evidence="1 2">
    <name type="scientific">Datura stramonium</name>
    <name type="common">Jimsonweed</name>
    <name type="synonym">Common thornapple</name>
    <dbReference type="NCBI Taxonomy" id="4076"/>
    <lineage>
        <taxon>Eukaryota</taxon>
        <taxon>Viridiplantae</taxon>
        <taxon>Streptophyta</taxon>
        <taxon>Embryophyta</taxon>
        <taxon>Tracheophyta</taxon>
        <taxon>Spermatophyta</taxon>
        <taxon>Magnoliopsida</taxon>
        <taxon>eudicotyledons</taxon>
        <taxon>Gunneridae</taxon>
        <taxon>Pentapetalae</taxon>
        <taxon>asterids</taxon>
        <taxon>lamiids</taxon>
        <taxon>Solanales</taxon>
        <taxon>Solanaceae</taxon>
        <taxon>Solanoideae</taxon>
        <taxon>Datureae</taxon>
        <taxon>Datura</taxon>
    </lineage>
</organism>
<keyword evidence="2" id="KW-1185">Reference proteome</keyword>
<reference evidence="1 2" key="1">
    <citation type="journal article" date="2021" name="BMC Genomics">
        <title>Datura genome reveals duplications of psychoactive alkaloid biosynthetic genes and high mutation rate following tissue culture.</title>
        <authorList>
            <person name="Rajewski A."/>
            <person name="Carter-House D."/>
            <person name="Stajich J."/>
            <person name="Litt A."/>
        </authorList>
    </citation>
    <scope>NUCLEOTIDE SEQUENCE [LARGE SCALE GENOMIC DNA]</scope>
    <source>
        <strain evidence="1">AR-01</strain>
    </source>
</reference>
<proteinExistence type="predicted"/>
<dbReference type="EMBL" id="JACEIK010021288">
    <property type="protein sequence ID" value="MCE5166303.1"/>
    <property type="molecule type" value="Genomic_DNA"/>
</dbReference>
<evidence type="ECO:0000313" key="2">
    <source>
        <dbReference type="Proteomes" id="UP000823775"/>
    </source>
</evidence>